<dbReference type="SUPFAM" id="SSF55681">
    <property type="entry name" value="Class II aaRS and biotin synthetases"/>
    <property type="match status" value="1"/>
</dbReference>
<dbReference type="InterPro" id="IPR033731">
    <property type="entry name" value="GlyRS-like_core"/>
</dbReference>
<reference evidence="8 9" key="1">
    <citation type="submission" date="2018-03" db="EMBL/GenBank/DDBJ databases">
        <title>Draft Genome Sequences of the Obligatory Marine Myxobacteria Enhygromyxa salina SWB007.</title>
        <authorList>
            <person name="Poehlein A."/>
            <person name="Moghaddam J.A."/>
            <person name="Harms H."/>
            <person name="Alanjari M."/>
            <person name="Koenig G.M."/>
            <person name="Daniel R."/>
            <person name="Schaeberle T.F."/>
        </authorList>
    </citation>
    <scope>NUCLEOTIDE SEQUENCE [LARGE SCALE GENOMIC DNA]</scope>
    <source>
        <strain evidence="8 9">SWB007</strain>
    </source>
</reference>
<comment type="caution">
    <text evidence="8">The sequence shown here is derived from an EMBL/GenBank/DDBJ whole genome shotgun (WGS) entry which is preliminary data.</text>
</comment>
<dbReference type="GO" id="GO:0005737">
    <property type="term" value="C:cytoplasm"/>
    <property type="evidence" value="ECO:0007669"/>
    <property type="project" value="TreeGrafter"/>
</dbReference>
<keyword evidence="1" id="KW-0963">Cytoplasm</keyword>
<dbReference type="Gene3D" id="3.30.930.10">
    <property type="entry name" value="Bira Bifunctional Protein, Domain 2"/>
    <property type="match status" value="1"/>
</dbReference>
<dbReference type="InterPro" id="IPR045864">
    <property type="entry name" value="aa-tRNA-synth_II/BPL/LPL"/>
</dbReference>
<dbReference type="InterPro" id="IPR036621">
    <property type="entry name" value="Anticodon-bd_dom_sf"/>
</dbReference>
<accession>A0A2S9YSK5</accession>
<dbReference type="Pfam" id="PF00587">
    <property type="entry name" value="tRNA-synt_2b"/>
    <property type="match status" value="1"/>
</dbReference>
<name>A0A2S9YSK5_9BACT</name>
<dbReference type="RefSeq" id="WP_244923776.1">
    <property type="nucleotide sequence ID" value="NZ_PVNL01000046.1"/>
</dbReference>
<sequence>MATEEPELMQKIVSLCKRRGFVFQSSEIYGGLRSAYDYGPMGVELKRNLMNEWWTAMVHSREDIYGLDASIVMHPEVWRSSGHLANFTDPLVDCQVCQERFRADKAPRKAAGEDAPIELADKGRAKAALDKLAEPLAEQGITLERKGKVLHGAKAGDRGYVCPNCGSPFLSAERDFNGMFRTNLGPVDPLAGVIAAVQAGVERGDDPKALRAAVDAVISESAVYLRPETAQGMFVQFLNIQQSMAAKIPFGIAQMGKSFRNEVTVEHFIFRSCEFEQMEMEYFVEPGKGREALAYWKEQRMKWWQSIGLSADKLSFREHDPAELAHYSDGTFDIEYQFPWGWDELEGIASRTNYDLSAHAKGSGKKLVYHDAEATDPETGKQGWRYVPHVVEPAAGATRGVLAVLCNAYAEEPGDEQGKGARTVLRLHPRLAPIKCAILPLVRKDGMDETARKVADEFFKQGVSAKLDMQHAIGRRYARHDEIGTPYCLTIDGQTAEDETVTIRYRDDRRQDRIKIGAAVDVVREALREGRE</sequence>
<dbReference type="InterPro" id="IPR002314">
    <property type="entry name" value="aa-tRNA-synt_IIb"/>
</dbReference>
<evidence type="ECO:0000256" key="5">
    <source>
        <dbReference type="ARBA" id="ARBA00022917"/>
    </source>
</evidence>
<dbReference type="EMBL" id="PVNL01000046">
    <property type="protein sequence ID" value="PRQ08032.1"/>
    <property type="molecule type" value="Genomic_DNA"/>
</dbReference>
<protein>
    <submittedName>
        <fullName evidence="8">Glycine--tRNA ligase</fullName>
        <ecNumber evidence="8">6.1.1.14</ecNumber>
    </submittedName>
</protein>
<dbReference type="GO" id="GO:0005524">
    <property type="term" value="F:ATP binding"/>
    <property type="evidence" value="ECO:0007669"/>
    <property type="project" value="UniProtKB-KW"/>
</dbReference>
<feature type="domain" description="Aminoacyl-transfer RNA synthetases class-II family profile" evidence="7">
    <location>
        <begin position="223"/>
        <end position="433"/>
    </location>
</feature>
<dbReference type="PANTHER" id="PTHR10745:SF8">
    <property type="entry name" value="DNA POLYMERASE SUBUNIT GAMMA-2, MITOCHONDRIAL"/>
    <property type="match status" value="1"/>
</dbReference>
<dbReference type="CDD" id="cd00774">
    <property type="entry name" value="GlyRS-like_core"/>
    <property type="match status" value="1"/>
</dbReference>
<dbReference type="PANTHER" id="PTHR10745">
    <property type="entry name" value="GLYCYL-TRNA SYNTHETASE/DNA POLYMERASE SUBUNIT GAMMA-2"/>
    <property type="match status" value="1"/>
</dbReference>
<evidence type="ECO:0000259" key="7">
    <source>
        <dbReference type="PROSITE" id="PS50862"/>
    </source>
</evidence>
<dbReference type="PROSITE" id="PS50862">
    <property type="entry name" value="AA_TRNA_LIGASE_II"/>
    <property type="match status" value="1"/>
</dbReference>
<keyword evidence="4" id="KW-0067">ATP-binding</keyword>
<keyword evidence="5" id="KW-0648">Protein biosynthesis</keyword>
<evidence type="ECO:0000313" key="9">
    <source>
        <dbReference type="Proteomes" id="UP000238823"/>
    </source>
</evidence>
<evidence type="ECO:0000256" key="4">
    <source>
        <dbReference type="ARBA" id="ARBA00022840"/>
    </source>
</evidence>
<organism evidence="8 9">
    <name type="scientific">Enhygromyxa salina</name>
    <dbReference type="NCBI Taxonomy" id="215803"/>
    <lineage>
        <taxon>Bacteria</taxon>
        <taxon>Pseudomonadati</taxon>
        <taxon>Myxococcota</taxon>
        <taxon>Polyangia</taxon>
        <taxon>Nannocystales</taxon>
        <taxon>Nannocystaceae</taxon>
        <taxon>Enhygromyxa</taxon>
    </lineage>
</organism>
<evidence type="ECO:0000256" key="2">
    <source>
        <dbReference type="ARBA" id="ARBA00022598"/>
    </source>
</evidence>
<evidence type="ECO:0000313" key="8">
    <source>
        <dbReference type="EMBL" id="PRQ08032.1"/>
    </source>
</evidence>
<dbReference type="InterPro" id="IPR006195">
    <property type="entry name" value="aa-tRNA-synth_II"/>
</dbReference>
<gene>
    <name evidence="8" type="primary">glyQS</name>
    <name evidence="8" type="ORF">ENSA7_23160</name>
</gene>
<dbReference type="Gene3D" id="3.40.50.800">
    <property type="entry name" value="Anticodon-binding domain"/>
    <property type="match status" value="1"/>
</dbReference>
<keyword evidence="6" id="KW-0030">Aminoacyl-tRNA synthetase</keyword>
<dbReference type="EC" id="6.1.1.14" evidence="8"/>
<keyword evidence="3" id="KW-0547">Nucleotide-binding</keyword>
<dbReference type="PRINTS" id="PR01043">
    <property type="entry name" value="TRNASYNTHGLY"/>
</dbReference>
<dbReference type="AlphaFoldDB" id="A0A2S9YSK5"/>
<dbReference type="InterPro" id="IPR027031">
    <property type="entry name" value="Gly-tRNA_synthase/POLG2"/>
</dbReference>
<proteinExistence type="predicted"/>
<dbReference type="InterPro" id="IPR004154">
    <property type="entry name" value="Anticodon-bd"/>
</dbReference>
<evidence type="ECO:0000256" key="6">
    <source>
        <dbReference type="ARBA" id="ARBA00023146"/>
    </source>
</evidence>
<keyword evidence="2 8" id="KW-0436">Ligase</keyword>
<evidence type="ECO:0000256" key="1">
    <source>
        <dbReference type="ARBA" id="ARBA00022490"/>
    </source>
</evidence>
<dbReference type="NCBIfam" id="NF003211">
    <property type="entry name" value="PRK04173.1"/>
    <property type="match status" value="1"/>
</dbReference>
<dbReference type="Pfam" id="PF03129">
    <property type="entry name" value="HGTP_anticodon"/>
    <property type="match status" value="1"/>
</dbReference>
<dbReference type="Proteomes" id="UP000238823">
    <property type="component" value="Unassembled WGS sequence"/>
</dbReference>
<dbReference type="GO" id="GO:0004820">
    <property type="term" value="F:glycine-tRNA ligase activity"/>
    <property type="evidence" value="ECO:0007669"/>
    <property type="project" value="UniProtKB-EC"/>
</dbReference>
<dbReference type="SUPFAM" id="SSF52954">
    <property type="entry name" value="Class II aaRS ABD-related"/>
    <property type="match status" value="1"/>
</dbReference>
<dbReference type="GO" id="GO:0006426">
    <property type="term" value="P:glycyl-tRNA aminoacylation"/>
    <property type="evidence" value="ECO:0007669"/>
    <property type="project" value="TreeGrafter"/>
</dbReference>
<evidence type="ECO:0000256" key="3">
    <source>
        <dbReference type="ARBA" id="ARBA00022741"/>
    </source>
</evidence>